<reference evidence="1 2" key="1">
    <citation type="submission" date="2011-08" db="EMBL/GenBank/DDBJ databases">
        <authorList>
            <person name="Liu Z.J."/>
            <person name="Shi F.L."/>
            <person name="Lu J.Q."/>
            <person name="Li M."/>
            <person name="Wang Z.L."/>
        </authorList>
    </citation>
    <scope>NUCLEOTIDE SEQUENCE [LARGE SCALE GENOMIC DNA]</scope>
    <source>
        <strain evidence="1 2">USNM 41457</strain>
    </source>
</reference>
<dbReference type="VEuPathDB" id="MicrosporidiaDB:EDEG_01336"/>
<comment type="caution">
    <text evidence="1">The sequence shown here is derived from an EMBL/GenBank/DDBJ whole genome shotgun (WGS) entry which is preliminary data.</text>
</comment>
<protein>
    <submittedName>
        <fullName evidence="1">Uncharacterized protein</fullName>
    </submittedName>
</protein>
<gene>
    <name evidence="1" type="ORF">EDEG_01336</name>
</gene>
<accession>J9D9L9</accession>
<dbReference type="AlphaFoldDB" id="J9D9L9"/>
<dbReference type="EMBL" id="AFBI03000018">
    <property type="protein sequence ID" value="EJW04466.1"/>
    <property type="molecule type" value="Genomic_DNA"/>
</dbReference>
<evidence type="ECO:0000313" key="1">
    <source>
        <dbReference type="EMBL" id="EJW04466.1"/>
    </source>
</evidence>
<dbReference type="Proteomes" id="UP000003163">
    <property type="component" value="Unassembled WGS sequence"/>
</dbReference>
<keyword evidence="2" id="KW-1185">Reference proteome</keyword>
<name>J9D9L9_EDHAE</name>
<sequence length="103" mass="12066">MFHILSINGFTSLISKSNRLFVFFEAHILEKLRYLRQHILTRDIAFQYALMSSCYVNIIYILKKNKSFISFSNCGYAETLSRLTRFAFSVNISLLKNIIVVLF</sequence>
<dbReference type="InParanoid" id="J9D9L9"/>
<proteinExistence type="predicted"/>
<reference evidence="2" key="2">
    <citation type="submission" date="2015-07" db="EMBL/GenBank/DDBJ databases">
        <title>Contrasting host-pathogen interactions and genome evolution in two generalist and specialist microsporidian pathogens of mosquitoes.</title>
        <authorList>
            <consortium name="The Broad Institute Genomics Platform"/>
            <consortium name="The Broad Institute Genome Sequencing Center for Infectious Disease"/>
            <person name="Cuomo C.A."/>
            <person name="Sanscrainte N.D."/>
            <person name="Goldberg J.M."/>
            <person name="Heiman D."/>
            <person name="Young S."/>
            <person name="Zeng Q."/>
            <person name="Becnel J.J."/>
            <person name="Birren B.W."/>
        </authorList>
    </citation>
    <scope>NUCLEOTIDE SEQUENCE [LARGE SCALE GENOMIC DNA]</scope>
    <source>
        <strain evidence="2">USNM 41457</strain>
    </source>
</reference>
<dbReference type="HOGENOM" id="CLU_2263679_0_0_1"/>
<evidence type="ECO:0000313" key="2">
    <source>
        <dbReference type="Proteomes" id="UP000003163"/>
    </source>
</evidence>
<organism evidence="1 2">
    <name type="scientific">Edhazardia aedis (strain USNM 41457)</name>
    <name type="common">Microsporidian parasite</name>
    <dbReference type="NCBI Taxonomy" id="1003232"/>
    <lineage>
        <taxon>Eukaryota</taxon>
        <taxon>Fungi</taxon>
        <taxon>Fungi incertae sedis</taxon>
        <taxon>Microsporidia</taxon>
        <taxon>Edhazardia</taxon>
    </lineage>
</organism>